<dbReference type="Proteomes" id="UP000694845">
    <property type="component" value="Unplaced"/>
</dbReference>
<evidence type="ECO:0000259" key="4">
    <source>
        <dbReference type="Pfam" id="PF05050"/>
    </source>
</evidence>
<evidence type="ECO:0000313" key="6">
    <source>
        <dbReference type="RefSeq" id="XP_022098399.1"/>
    </source>
</evidence>
<organism evidence="5 6">
    <name type="scientific">Acanthaster planci</name>
    <name type="common">Crown-of-thorns starfish</name>
    <dbReference type="NCBI Taxonomy" id="133434"/>
    <lineage>
        <taxon>Eukaryota</taxon>
        <taxon>Metazoa</taxon>
        <taxon>Echinodermata</taxon>
        <taxon>Eleutherozoa</taxon>
        <taxon>Asterozoa</taxon>
        <taxon>Asteroidea</taxon>
        <taxon>Valvatacea</taxon>
        <taxon>Valvatida</taxon>
        <taxon>Acanthasteridae</taxon>
        <taxon>Acanthaster</taxon>
    </lineage>
</organism>
<dbReference type="GO" id="GO:0005576">
    <property type="term" value="C:extracellular region"/>
    <property type="evidence" value="ECO:0007669"/>
    <property type="project" value="UniProtKB-SubCell"/>
</dbReference>
<dbReference type="GeneID" id="110983450"/>
<dbReference type="InterPro" id="IPR052001">
    <property type="entry name" value="MHC-II_Gamma/Thyroglobulin"/>
</dbReference>
<dbReference type="KEGG" id="aplc:110983450"/>
<evidence type="ECO:0000256" key="1">
    <source>
        <dbReference type="ARBA" id="ARBA00004613"/>
    </source>
</evidence>
<keyword evidence="3" id="KW-0325">Glycoprotein</keyword>
<dbReference type="RefSeq" id="XP_022098399.1">
    <property type="nucleotide sequence ID" value="XM_022242707.1"/>
</dbReference>
<evidence type="ECO:0000313" key="5">
    <source>
        <dbReference type="Proteomes" id="UP000694845"/>
    </source>
</evidence>
<dbReference type="Pfam" id="PF05050">
    <property type="entry name" value="Methyltransf_21"/>
    <property type="match status" value="1"/>
</dbReference>
<name>A0A8B7YYH9_ACAPL</name>
<dbReference type="PANTHER" id="PTHR14093:SF21">
    <property type="entry name" value="EXPRESSED PROTEIN"/>
    <property type="match status" value="1"/>
</dbReference>
<dbReference type="InterPro" id="IPR006342">
    <property type="entry name" value="FkbM_mtfrase"/>
</dbReference>
<sequence>MGIMRFPRNNRMIVALTVFACLGLIPSYSVVQSFFSPLRARLTADELARLYNKDVPTEPVRVEMGRRSKEADVAVYLVPNGTNKVFLDCGANTASSVQLFRDTYPDGRDYVIHSFEIDERLKPYFRAYRNHHLHCPVGVAAEYGNVTAYLESVWGPNKGLNNGRDMQWGGGTFYAELAEIQDKETGGKRKLSTRRVIPTIDLAQWIKDNFSIQDYIILKLDVEGAEFNVLQRMLQTGALKYIDKLYGEYHNSQPTGWSQRDKNQLVLDVGEAGFTLQDWEADKHTYRDFEKIHPPELPVNTPGVAGDVYSLCQPGSISLAVAIGMNYKRAHKVISTLQAYPTPLPLTLFLYGDFVEQFPDTVSAWARRFRIGIREDGDYTGPYLEMMPKNLIRRSLVSSLMRLRELGLKTAYYWPAVNGSVLARFKPLAKTRGLRIIQPTADFPHRLGMKLTRENYYRYRDVERVPRALRLIQDRLTESNGGILGLDSDVPDTYMIAVFLMDYLVQNSNFRLVEVENCVQEVAPAVNKGFDIWEPKHKK</sequence>
<dbReference type="OrthoDB" id="10006218at2759"/>
<dbReference type="OMA" id="KTAYYWP"/>
<protein>
    <submittedName>
        <fullName evidence="6">Uncharacterized protein LOC110983450</fullName>
    </submittedName>
</protein>
<proteinExistence type="predicted"/>
<keyword evidence="2" id="KW-0964">Secreted</keyword>
<feature type="domain" description="Methyltransferase FkbM" evidence="4">
    <location>
        <begin position="88"/>
        <end position="256"/>
    </location>
</feature>
<evidence type="ECO:0000256" key="3">
    <source>
        <dbReference type="ARBA" id="ARBA00023180"/>
    </source>
</evidence>
<comment type="subcellular location">
    <subcellularLocation>
        <location evidence="1">Secreted</location>
    </subcellularLocation>
</comment>
<dbReference type="SUPFAM" id="SSF53335">
    <property type="entry name" value="S-adenosyl-L-methionine-dependent methyltransferases"/>
    <property type="match status" value="1"/>
</dbReference>
<accession>A0A8B7YYH9</accession>
<evidence type="ECO:0000256" key="2">
    <source>
        <dbReference type="ARBA" id="ARBA00022525"/>
    </source>
</evidence>
<keyword evidence="5" id="KW-1185">Reference proteome</keyword>
<dbReference type="AlphaFoldDB" id="A0A8B7YYH9"/>
<dbReference type="PANTHER" id="PTHR14093">
    <property type="entry name" value="HLA CLASS II GAMMA CHAIN"/>
    <property type="match status" value="1"/>
</dbReference>
<gene>
    <name evidence="6" type="primary">LOC110983450</name>
</gene>
<dbReference type="Gene3D" id="3.40.50.150">
    <property type="entry name" value="Vaccinia Virus protein VP39"/>
    <property type="match status" value="1"/>
</dbReference>
<reference evidence="6" key="1">
    <citation type="submission" date="2025-08" db="UniProtKB">
        <authorList>
            <consortium name="RefSeq"/>
        </authorList>
    </citation>
    <scope>IDENTIFICATION</scope>
</reference>
<dbReference type="InterPro" id="IPR029063">
    <property type="entry name" value="SAM-dependent_MTases_sf"/>
</dbReference>